<dbReference type="AlphaFoldDB" id="A0A3S5ESS9"/>
<accession>A0A3S5ESS9</accession>
<dbReference type="SUPFAM" id="SSF50998">
    <property type="entry name" value="Quinoprotein alcohol dehydrogenase-like"/>
    <property type="match status" value="1"/>
</dbReference>
<dbReference type="Pfam" id="PF13360">
    <property type="entry name" value="PQQ_2"/>
    <property type="match status" value="1"/>
</dbReference>
<dbReference type="InterPro" id="IPR002372">
    <property type="entry name" value="PQQ_rpt_dom"/>
</dbReference>
<keyword evidence="2" id="KW-0812">Transmembrane</keyword>
<feature type="domain" description="Pyrrolo-quinoline quinone repeat" evidence="3">
    <location>
        <begin position="316"/>
        <end position="455"/>
    </location>
</feature>
<keyword evidence="2" id="KW-0472">Membrane</keyword>
<keyword evidence="2" id="KW-1133">Transmembrane helix</keyword>
<dbReference type="InterPro" id="IPR011047">
    <property type="entry name" value="Quinoprotein_ADH-like_sf"/>
</dbReference>
<protein>
    <recommendedName>
        <fullName evidence="3">Pyrrolo-quinoline quinone repeat domain-containing protein</fullName>
    </recommendedName>
</protein>
<proteinExistence type="predicted"/>
<feature type="region of interest" description="Disordered" evidence="1">
    <location>
        <begin position="1"/>
        <end position="56"/>
    </location>
</feature>
<evidence type="ECO:0000259" key="3">
    <source>
        <dbReference type="Pfam" id="PF13360"/>
    </source>
</evidence>
<sequence length="482" mass="51669">MSEQHTPPDGHLGPGPDMIAPLSGFVPSPAEHSVASPRSPGEPVPGQAEQPLPPRGPNRARTALILVLAAVLVAAAGFGTWWYLSQGSGNGEVIKPVAGLDQAPQVAWEGQSQGGGVGGVAEGLLLAPNVANGETRLKLLAWADGSERWSVDIGERIGGAVSIQFNTKLPGGLFGLVVTDAAGKNRFLVHRASDGGFVRELDLGNGSIVGSDTRAVYRYELDEEIIGKVRISRIPDIAGSGAAEWTTELFIEPQEGAFMVKERDGFADLCWINEFGAEISCFKSMSLTDGSAPSWYSDSAGFVRIGGTVVASEHNNTRLTAYDSAGNQIWQKPDSGGPLHVFKDALLVGSRQGKMVERLDPRTGDVQWGQNWGNGYPTIFDHEGQPVVLLAESQEMYVGVADMGTGKIELEKYSVAFGRVVFRTAEGNVIASDDRGEGVQLVAIKPGQSEMLWKQAFDGYTYIQQEDQYLILRSEEKFAVLR</sequence>
<evidence type="ECO:0000313" key="4">
    <source>
        <dbReference type="EMBL" id="VEH70881.1"/>
    </source>
</evidence>
<evidence type="ECO:0000256" key="2">
    <source>
        <dbReference type="SAM" id="Phobius"/>
    </source>
</evidence>
<dbReference type="InterPro" id="IPR015943">
    <property type="entry name" value="WD40/YVTN_repeat-like_dom_sf"/>
</dbReference>
<keyword evidence="5" id="KW-1185">Reference proteome</keyword>
<name>A0A3S5ESS9_9ACTN</name>
<evidence type="ECO:0000256" key="1">
    <source>
        <dbReference type="SAM" id="MobiDB-lite"/>
    </source>
</evidence>
<dbReference type="Proteomes" id="UP000273044">
    <property type="component" value="Chromosome"/>
</dbReference>
<dbReference type="RefSeq" id="WP_061788455.1">
    <property type="nucleotide sequence ID" value="NZ_LR134406.1"/>
</dbReference>
<dbReference type="Gene3D" id="2.130.10.10">
    <property type="entry name" value="YVTN repeat-like/Quinoprotein amine dehydrogenase"/>
    <property type="match status" value="1"/>
</dbReference>
<reference evidence="4 5" key="1">
    <citation type="submission" date="2018-12" db="EMBL/GenBank/DDBJ databases">
        <authorList>
            <consortium name="Pathogen Informatics"/>
        </authorList>
    </citation>
    <scope>NUCLEOTIDE SEQUENCE [LARGE SCALE GENOMIC DNA]</scope>
    <source>
        <strain evidence="4 5">NCTC12967</strain>
    </source>
</reference>
<dbReference type="EMBL" id="LR134406">
    <property type="protein sequence ID" value="VEH70881.1"/>
    <property type="molecule type" value="Genomic_DNA"/>
</dbReference>
<feature type="transmembrane region" description="Helical" evidence="2">
    <location>
        <begin position="63"/>
        <end position="84"/>
    </location>
</feature>
<organism evidence="4 5">
    <name type="scientific">Arachnia propionica</name>
    <dbReference type="NCBI Taxonomy" id="1750"/>
    <lineage>
        <taxon>Bacteria</taxon>
        <taxon>Bacillati</taxon>
        <taxon>Actinomycetota</taxon>
        <taxon>Actinomycetes</taxon>
        <taxon>Propionibacteriales</taxon>
        <taxon>Propionibacteriaceae</taxon>
        <taxon>Arachnia</taxon>
    </lineage>
</organism>
<evidence type="ECO:0000313" key="5">
    <source>
        <dbReference type="Proteomes" id="UP000273044"/>
    </source>
</evidence>
<gene>
    <name evidence="4" type="ORF">NCTC12967_02187</name>
</gene>
<dbReference type="GeneID" id="64407631"/>